<proteinExistence type="predicted"/>
<dbReference type="EMBL" id="HACA01008618">
    <property type="protein sequence ID" value="CDW25979.1"/>
    <property type="molecule type" value="Transcribed_RNA"/>
</dbReference>
<evidence type="ECO:0000313" key="1">
    <source>
        <dbReference type="EMBL" id="CDW25979.1"/>
    </source>
</evidence>
<reference evidence="1" key="1">
    <citation type="submission" date="2014-05" db="EMBL/GenBank/DDBJ databases">
        <authorList>
            <person name="Chronopoulou M."/>
        </authorList>
    </citation>
    <scope>NUCLEOTIDE SEQUENCE</scope>
    <source>
        <tissue evidence="1">Whole organism</tissue>
    </source>
</reference>
<name>A0A0K2TJ83_LEPSM</name>
<protein>
    <submittedName>
        <fullName evidence="1">Uncharacterized protein</fullName>
    </submittedName>
</protein>
<accession>A0A0K2TJ83</accession>
<organism evidence="1">
    <name type="scientific">Lepeophtheirus salmonis</name>
    <name type="common">Salmon louse</name>
    <name type="synonym">Caligus salmonis</name>
    <dbReference type="NCBI Taxonomy" id="72036"/>
    <lineage>
        <taxon>Eukaryota</taxon>
        <taxon>Metazoa</taxon>
        <taxon>Ecdysozoa</taxon>
        <taxon>Arthropoda</taxon>
        <taxon>Crustacea</taxon>
        <taxon>Multicrustacea</taxon>
        <taxon>Hexanauplia</taxon>
        <taxon>Copepoda</taxon>
        <taxon>Siphonostomatoida</taxon>
        <taxon>Caligidae</taxon>
        <taxon>Lepeophtheirus</taxon>
    </lineage>
</organism>
<dbReference type="AlphaFoldDB" id="A0A0K2TJ83"/>
<sequence>YAILKTDTKSCIKYTIVYFIVKTLLLKDILTKDNLPNGNFTKEHLRHS</sequence>
<feature type="non-terminal residue" evidence="1">
    <location>
        <position position="1"/>
    </location>
</feature>